<keyword evidence="3 7" id="KW-0313">Glucose metabolism</keyword>
<keyword evidence="4 7" id="KW-0521">NADP</keyword>
<dbReference type="InterPro" id="IPR022674">
    <property type="entry name" value="G6P_DH_NAD-bd"/>
</dbReference>
<dbReference type="PROSITE" id="PS00069">
    <property type="entry name" value="G6P_DEHYDROGENASE"/>
    <property type="match status" value="1"/>
</dbReference>
<dbReference type="AlphaFoldDB" id="A0A1Q5PE69"/>
<dbReference type="EMBL" id="LVWA01000005">
    <property type="protein sequence ID" value="OKL40461.1"/>
    <property type="molecule type" value="Genomic_DNA"/>
</dbReference>
<sequence length="502" mass="57260">MKETHKTGPTIAVIFGGTGDLAKRKLIPAFYNLFLDGWLPEQFAVIGLGRSESDDKDYQQHLRQGLGEFSRSGKPTDVQWESFQNSIYYLSSDINDPQAYRQLADKIEGIEALWGTRANRLFYLSVSPRFIEPITVNLGLVGIASNPEHDRIVVEKPFGHDLASAKELNQLLTRTFQESQIYRIDHYLGKETVQNILAFRFANALFEPLWNRNYIEYVQITVAEEVGVEDRGGYYEGAGALRDMIQNHLLQLLCMVAMEPPISFEAEEIRNRKVDVLQAIRRLSREEVGKYAVRGQYGPGWMKGKQVPGYRQEAGVDPDSKVETYAAIKFYLDNWRWQGVPFYLRTGKRMQEKTTSVTVQFRSVPHLTFPSAMSDNILPNRLIINIQPQMDIRLRFIAKKPGLDMALTPAEMVFDFNAYSHQSQSPEAYETLLLDAMQGDATLFMRSDQVEVAWDVITPILETWESRPSLEFPNYPAGMWGPENAEALIARQGHTWTVAVTK</sequence>
<comment type="similarity">
    <text evidence="2 7">Belongs to the glucose-6-phosphate dehydrogenase family.</text>
</comment>
<dbReference type="PRINTS" id="PR00079">
    <property type="entry name" value="G6PDHDRGNASE"/>
</dbReference>
<comment type="catalytic activity">
    <reaction evidence="7">
        <text>D-glucose 6-phosphate + NADP(+) = 6-phospho-D-glucono-1,5-lactone + NADPH + H(+)</text>
        <dbReference type="Rhea" id="RHEA:15841"/>
        <dbReference type="ChEBI" id="CHEBI:15378"/>
        <dbReference type="ChEBI" id="CHEBI:57783"/>
        <dbReference type="ChEBI" id="CHEBI:57955"/>
        <dbReference type="ChEBI" id="CHEBI:58349"/>
        <dbReference type="ChEBI" id="CHEBI:61548"/>
        <dbReference type="EC" id="1.1.1.49"/>
    </reaction>
</comment>
<dbReference type="NCBIfam" id="NF009492">
    <property type="entry name" value="PRK12853.1-3"/>
    <property type="match status" value="1"/>
</dbReference>
<evidence type="ECO:0000256" key="7">
    <source>
        <dbReference type="HAMAP-Rule" id="MF_00966"/>
    </source>
</evidence>
<dbReference type="InterPro" id="IPR001282">
    <property type="entry name" value="G6P_DH"/>
</dbReference>
<keyword evidence="11" id="KW-1185">Reference proteome</keyword>
<organism evidence="10 11">
    <name type="scientific">Pontibacter flavimaris</name>
    <dbReference type="NCBI Taxonomy" id="1797110"/>
    <lineage>
        <taxon>Bacteria</taxon>
        <taxon>Pseudomonadati</taxon>
        <taxon>Bacteroidota</taxon>
        <taxon>Cytophagia</taxon>
        <taxon>Cytophagales</taxon>
        <taxon>Hymenobacteraceae</taxon>
        <taxon>Pontibacter</taxon>
    </lineage>
</organism>
<keyword evidence="5 7" id="KW-0560">Oxidoreductase</keyword>
<evidence type="ECO:0000256" key="3">
    <source>
        <dbReference type="ARBA" id="ARBA00022526"/>
    </source>
</evidence>
<evidence type="ECO:0000256" key="1">
    <source>
        <dbReference type="ARBA" id="ARBA00004937"/>
    </source>
</evidence>
<dbReference type="InterPro" id="IPR036291">
    <property type="entry name" value="NAD(P)-bd_dom_sf"/>
</dbReference>
<feature type="binding site" evidence="7">
    <location>
        <position position="348"/>
    </location>
    <ligand>
        <name>substrate</name>
    </ligand>
</feature>
<evidence type="ECO:0000259" key="8">
    <source>
        <dbReference type="Pfam" id="PF00479"/>
    </source>
</evidence>
<dbReference type="Gene3D" id="3.30.360.10">
    <property type="entry name" value="Dihydrodipicolinate Reductase, domain 2"/>
    <property type="match status" value="1"/>
</dbReference>
<feature type="binding site" evidence="7">
    <location>
        <position position="224"/>
    </location>
    <ligand>
        <name>substrate</name>
    </ligand>
</feature>
<dbReference type="RefSeq" id="WP_073852564.1">
    <property type="nucleotide sequence ID" value="NZ_LVWA01000005.1"/>
</dbReference>
<feature type="binding site" evidence="7">
    <location>
        <position position="186"/>
    </location>
    <ligand>
        <name>substrate</name>
    </ligand>
</feature>
<feature type="binding site" evidence="7">
    <location>
        <position position="190"/>
    </location>
    <ligand>
        <name>substrate</name>
    </ligand>
</feature>
<feature type="binding site" evidence="7">
    <location>
        <position position="156"/>
    </location>
    <ligand>
        <name>NADP(+)</name>
        <dbReference type="ChEBI" id="CHEBI:58349"/>
    </ligand>
</feature>
<dbReference type="SUPFAM" id="SSF55347">
    <property type="entry name" value="Glyceraldehyde-3-phosphate dehydrogenase-like, C-terminal domain"/>
    <property type="match status" value="1"/>
</dbReference>
<dbReference type="PANTHER" id="PTHR23429">
    <property type="entry name" value="GLUCOSE-6-PHOSPHATE 1-DEHYDROGENASE G6PD"/>
    <property type="match status" value="1"/>
</dbReference>
<name>A0A1Q5PE69_9BACT</name>
<dbReference type="Proteomes" id="UP000186551">
    <property type="component" value="Unassembled WGS sequence"/>
</dbReference>
<dbReference type="Gene3D" id="3.40.50.720">
    <property type="entry name" value="NAD(P)-binding Rossmann-like Domain"/>
    <property type="match status" value="1"/>
</dbReference>
<feature type="binding site" evidence="7">
    <location>
        <position position="243"/>
    </location>
    <ligand>
        <name>substrate</name>
    </ligand>
</feature>
<evidence type="ECO:0000256" key="2">
    <source>
        <dbReference type="ARBA" id="ARBA00009975"/>
    </source>
</evidence>
<dbReference type="PANTHER" id="PTHR23429:SF0">
    <property type="entry name" value="GLUCOSE-6-PHOSPHATE 1-DEHYDROGENASE"/>
    <property type="match status" value="1"/>
</dbReference>
<dbReference type="OrthoDB" id="9802739at2"/>
<evidence type="ECO:0000256" key="6">
    <source>
        <dbReference type="ARBA" id="ARBA00023277"/>
    </source>
</evidence>
<reference evidence="10 11" key="1">
    <citation type="submission" date="2016-03" db="EMBL/GenBank/DDBJ databases">
        <title>Genome sequence of Pontibacter sp. nov., of the family cytophagaceae, isolated from marine sediment of the Yellow Sea, China.</title>
        <authorList>
            <person name="Zhang G."/>
            <person name="Zhang R."/>
        </authorList>
    </citation>
    <scope>NUCLEOTIDE SEQUENCE [LARGE SCALE GENOMIC DNA]</scope>
    <source>
        <strain evidence="10 11">S10-8</strain>
    </source>
</reference>
<comment type="caution">
    <text evidence="10">The sequence shown here is derived from an EMBL/GenBank/DDBJ whole genome shotgun (WGS) entry which is preliminary data.</text>
</comment>
<dbReference type="STRING" id="1797110.A3841_19350"/>
<dbReference type="SUPFAM" id="SSF51735">
    <property type="entry name" value="NAD(P)-binding Rossmann-fold domains"/>
    <property type="match status" value="1"/>
</dbReference>
<dbReference type="EC" id="1.1.1.49" evidence="7"/>
<comment type="pathway">
    <text evidence="1 7">Carbohydrate degradation; pentose phosphate pathway; D-ribulose 5-phosphate from D-glucose 6-phosphate (oxidative stage): step 1/3.</text>
</comment>
<feature type="domain" description="Glucose-6-phosphate dehydrogenase C-terminal" evidence="9">
    <location>
        <begin position="197"/>
        <end position="496"/>
    </location>
</feature>
<dbReference type="GO" id="GO:0005829">
    <property type="term" value="C:cytosol"/>
    <property type="evidence" value="ECO:0007669"/>
    <property type="project" value="TreeGrafter"/>
</dbReference>
<dbReference type="GO" id="GO:0006006">
    <property type="term" value="P:glucose metabolic process"/>
    <property type="evidence" value="ECO:0007669"/>
    <property type="project" value="UniProtKB-KW"/>
</dbReference>
<proteinExistence type="inferred from homology"/>
<evidence type="ECO:0000259" key="9">
    <source>
        <dbReference type="Pfam" id="PF02781"/>
    </source>
</evidence>
<dbReference type="GO" id="GO:0009051">
    <property type="term" value="P:pentose-phosphate shunt, oxidative branch"/>
    <property type="evidence" value="ECO:0007669"/>
    <property type="project" value="TreeGrafter"/>
</dbReference>
<feature type="active site" description="Proton acceptor" evidence="7">
    <location>
        <position position="248"/>
    </location>
</feature>
<dbReference type="InterPro" id="IPR019796">
    <property type="entry name" value="G6P_DH_AS"/>
</dbReference>
<dbReference type="InterPro" id="IPR022675">
    <property type="entry name" value="G6P_DH_C"/>
</dbReference>
<dbReference type="PIRSF" id="PIRSF000110">
    <property type="entry name" value="G6PD"/>
    <property type="match status" value="1"/>
</dbReference>
<dbReference type="UniPathway" id="UPA00115">
    <property type="reaction ID" value="UER00408"/>
</dbReference>
<feature type="binding site" evidence="7">
    <location>
        <position position="50"/>
    </location>
    <ligand>
        <name>NADP(+)</name>
        <dbReference type="ChEBI" id="CHEBI:58349"/>
    </ligand>
</feature>
<dbReference type="Pfam" id="PF00479">
    <property type="entry name" value="G6PD_N"/>
    <property type="match status" value="1"/>
</dbReference>
<keyword evidence="6 7" id="KW-0119">Carbohydrate metabolism</keyword>
<evidence type="ECO:0000313" key="10">
    <source>
        <dbReference type="EMBL" id="OKL40461.1"/>
    </source>
</evidence>
<feature type="binding site" evidence="7">
    <location>
        <begin position="93"/>
        <end position="94"/>
    </location>
    <ligand>
        <name>NADP(+)</name>
        <dbReference type="ChEBI" id="CHEBI:58349"/>
    </ligand>
</feature>
<gene>
    <name evidence="7" type="primary">zwf</name>
    <name evidence="10" type="ORF">A3841_19350</name>
</gene>
<comment type="function">
    <text evidence="7">Catalyzes the oxidation of glucose 6-phosphate to 6-phosphogluconolactone.</text>
</comment>
<dbReference type="Pfam" id="PF02781">
    <property type="entry name" value="G6PD_C"/>
    <property type="match status" value="1"/>
</dbReference>
<evidence type="ECO:0000256" key="4">
    <source>
        <dbReference type="ARBA" id="ARBA00022857"/>
    </source>
</evidence>
<accession>A0A1Q5PE69</accession>
<evidence type="ECO:0000313" key="11">
    <source>
        <dbReference type="Proteomes" id="UP000186551"/>
    </source>
</evidence>
<protein>
    <recommendedName>
        <fullName evidence="7">Glucose-6-phosphate 1-dehydrogenase</fullName>
        <shortName evidence="7">G6PD</shortName>
        <ecNumber evidence="7">1.1.1.49</ecNumber>
    </recommendedName>
</protein>
<dbReference type="GO" id="GO:0050661">
    <property type="term" value="F:NADP binding"/>
    <property type="evidence" value="ECO:0007669"/>
    <property type="project" value="UniProtKB-UniRule"/>
</dbReference>
<feature type="binding site" evidence="7">
    <location>
        <begin position="16"/>
        <end position="23"/>
    </location>
    <ligand>
        <name>NADP(+)</name>
        <dbReference type="ChEBI" id="CHEBI:58349"/>
    </ligand>
</feature>
<feature type="binding site" evidence="7">
    <location>
        <position position="353"/>
    </location>
    <ligand>
        <name>substrate</name>
    </ligand>
</feature>
<dbReference type="NCBIfam" id="TIGR00871">
    <property type="entry name" value="zwf"/>
    <property type="match status" value="1"/>
</dbReference>
<dbReference type="HAMAP" id="MF_00966">
    <property type="entry name" value="G6PD"/>
    <property type="match status" value="1"/>
</dbReference>
<feature type="domain" description="Glucose-6-phosphate dehydrogenase NAD-binding" evidence="8">
    <location>
        <begin position="13"/>
        <end position="195"/>
    </location>
</feature>
<evidence type="ECO:0000256" key="5">
    <source>
        <dbReference type="ARBA" id="ARBA00023002"/>
    </source>
</evidence>
<dbReference type="GO" id="GO:0004345">
    <property type="term" value="F:glucose-6-phosphate dehydrogenase activity"/>
    <property type="evidence" value="ECO:0007669"/>
    <property type="project" value="UniProtKB-UniRule"/>
</dbReference>